<gene>
    <name evidence="1" type="ORF">HPB48_000242</name>
</gene>
<dbReference type="AlphaFoldDB" id="A0A9J6FWQ7"/>
<keyword evidence="2" id="KW-1185">Reference proteome</keyword>
<organism evidence="1 2">
    <name type="scientific">Haemaphysalis longicornis</name>
    <name type="common">Bush tick</name>
    <dbReference type="NCBI Taxonomy" id="44386"/>
    <lineage>
        <taxon>Eukaryota</taxon>
        <taxon>Metazoa</taxon>
        <taxon>Ecdysozoa</taxon>
        <taxon>Arthropoda</taxon>
        <taxon>Chelicerata</taxon>
        <taxon>Arachnida</taxon>
        <taxon>Acari</taxon>
        <taxon>Parasitiformes</taxon>
        <taxon>Ixodida</taxon>
        <taxon>Ixodoidea</taxon>
        <taxon>Ixodidae</taxon>
        <taxon>Haemaphysalinae</taxon>
        <taxon>Haemaphysalis</taxon>
    </lineage>
</organism>
<protein>
    <submittedName>
        <fullName evidence="1">Uncharacterized protein</fullName>
    </submittedName>
</protein>
<accession>A0A9J6FWQ7</accession>
<sequence>MRAHVKTPEWISRGVINSVLPNTSTGEPMGGPRVPERYTIVAARMLRKSYAEVIYFNGPHVPFNVIYESGDYLCRRYRKTAKYWRSCREIGHWQDICPHPAQNFCHKCGKSNQKPDHDCRPCGTIANTRVRPQGQTAGRS</sequence>
<dbReference type="VEuPathDB" id="VectorBase:HLOH_040860"/>
<evidence type="ECO:0000313" key="2">
    <source>
        <dbReference type="Proteomes" id="UP000821853"/>
    </source>
</evidence>
<comment type="caution">
    <text evidence="1">The sequence shown here is derived from an EMBL/GenBank/DDBJ whole genome shotgun (WGS) entry which is preliminary data.</text>
</comment>
<name>A0A9J6FWQ7_HAELO</name>
<dbReference type="OrthoDB" id="6506693at2759"/>
<dbReference type="Proteomes" id="UP000821853">
    <property type="component" value="Chromosome 2"/>
</dbReference>
<dbReference type="EMBL" id="JABSTR010000004">
    <property type="protein sequence ID" value="KAH9367698.1"/>
    <property type="molecule type" value="Genomic_DNA"/>
</dbReference>
<evidence type="ECO:0000313" key="1">
    <source>
        <dbReference type="EMBL" id="KAH9367698.1"/>
    </source>
</evidence>
<reference evidence="1 2" key="1">
    <citation type="journal article" date="2020" name="Cell">
        <title>Large-Scale Comparative Analyses of Tick Genomes Elucidate Their Genetic Diversity and Vector Capacities.</title>
        <authorList>
            <consortium name="Tick Genome and Microbiome Consortium (TIGMIC)"/>
            <person name="Jia N."/>
            <person name="Wang J."/>
            <person name="Shi W."/>
            <person name="Du L."/>
            <person name="Sun Y."/>
            <person name="Zhan W."/>
            <person name="Jiang J.F."/>
            <person name="Wang Q."/>
            <person name="Zhang B."/>
            <person name="Ji P."/>
            <person name="Bell-Sakyi L."/>
            <person name="Cui X.M."/>
            <person name="Yuan T.T."/>
            <person name="Jiang B.G."/>
            <person name="Yang W.F."/>
            <person name="Lam T.T."/>
            <person name="Chang Q.C."/>
            <person name="Ding S.J."/>
            <person name="Wang X.J."/>
            <person name="Zhu J.G."/>
            <person name="Ruan X.D."/>
            <person name="Zhao L."/>
            <person name="Wei J.T."/>
            <person name="Ye R.Z."/>
            <person name="Que T.C."/>
            <person name="Du C.H."/>
            <person name="Zhou Y.H."/>
            <person name="Cheng J.X."/>
            <person name="Dai P.F."/>
            <person name="Guo W.B."/>
            <person name="Han X.H."/>
            <person name="Huang E.J."/>
            <person name="Li L.F."/>
            <person name="Wei W."/>
            <person name="Gao Y.C."/>
            <person name="Liu J.Z."/>
            <person name="Shao H.Z."/>
            <person name="Wang X."/>
            <person name="Wang C.C."/>
            <person name="Yang T.C."/>
            <person name="Huo Q.B."/>
            <person name="Li W."/>
            <person name="Chen H.Y."/>
            <person name="Chen S.E."/>
            <person name="Zhou L.G."/>
            <person name="Ni X.B."/>
            <person name="Tian J.H."/>
            <person name="Sheng Y."/>
            <person name="Liu T."/>
            <person name="Pan Y.S."/>
            <person name="Xia L.Y."/>
            <person name="Li J."/>
            <person name="Zhao F."/>
            <person name="Cao W.C."/>
        </authorList>
    </citation>
    <scope>NUCLEOTIDE SEQUENCE [LARGE SCALE GENOMIC DNA]</scope>
    <source>
        <strain evidence="1">HaeL-2018</strain>
    </source>
</reference>
<proteinExistence type="predicted"/>